<dbReference type="GO" id="GO:0003677">
    <property type="term" value="F:DNA binding"/>
    <property type="evidence" value="ECO:0007669"/>
    <property type="project" value="InterPro"/>
</dbReference>
<dbReference type="InterPro" id="IPR001098">
    <property type="entry name" value="DNA-dir_DNA_pol_A_palm_dom"/>
</dbReference>
<organism evidence="8">
    <name type="scientific">uncultured Caudovirales phage</name>
    <dbReference type="NCBI Taxonomy" id="2100421"/>
    <lineage>
        <taxon>Viruses</taxon>
        <taxon>Duplodnaviria</taxon>
        <taxon>Heunggongvirae</taxon>
        <taxon>Uroviricota</taxon>
        <taxon>Caudoviricetes</taxon>
        <taxon>Peduoviridae</taxon>
        <taxon>Maltschvirus</taxon>
        <taxon>Maltschvirus maltsch</taxon>
    </lineage>
</organism>
<comment type="catalytic activity">
    <reaction evidence="6">
        <text>DNA(n) + a 2'-deoxyribonucleoside 5'-triphosphate = DNA(n+1) + diphosphate</text>
        <dbReference type="Rhea" id="RHEA:22508"/>
        <dbReference type="Rhea" id="RHEA-COMP:17339"/>
        <dbReference type="Rhea" id="RHEA-COMP:17340"/>
        <dbReference type="ChEBI" id="CHEBI:33019"/>
        <dbReference type="ChEBI" id="CHEBI:61560"/>
        <dbReference type="ChEBI" id="CHEBI:173112"/>
        <dbReference type="EC" id="2.7.7.7"/>
    </reaction>
</comment>
<gene>
    <name evidence="8" type="ORF">UFOVP27_63</name>
</gene>
<dbReference type="PANTHER" id="PTHR10133:SF62">
    <property type="entry name" value="DNA POLYMERASE THETA"/>
    <property type="match status" value="1"/>
</dbReference>
<dbReference type="PANTHER" id="PTHR10133">
    <property type="entry name" value="DNA POLYMERASE I"/>
    <property type="match status" value="1"/>
</dbReference>
<evidence type="ECO:0000256" key="5">
    <source>
        <dbReference type="ARBA" id="ARBA00023109"/>
    </source>
</evidence>
<dbReference type="InterPro" id="IPR036397">
    <property type="entry name" value="RNaseH_sf"/>
</dbReference>
<keyword evidence="8" id="KW-0269">Exonuclease</keyword>
<dbReference type="GO" id="GO:0003887">
    <property type="term" value="F:DNA-directed DNA polymerase activity"/>
    <property type="evidence" value="ECO:0007669"/>
    <property type="project" value="UniProtKB-KW"/>
</dbReference>
<accession>A0A6J5KLT3</accession>
<dbReference type="Gene3D" id="1.10.150.20">
    <property type="entry name" value="5' to 3' exonuclease, C-terminal subdomain"/>
    <property type="match status" value="1"/>
</dbReference>
<evidence type="ECO:0000313" key="8">
    <source>
        <dbReference type="EMBL" id="CAB4122126.1"/>
    </source>
</evidence>
<dbReference type="InterPro" id="IPR002562">
    <property type="entry name" value="3'-5'_exonuclease_dom"/>
</dbReference>
<keyword evidence="8" id="KW-0378">Hydrolase</keyword>
<dbReference type="GO" id="GO:0008408">
    <property type="term" value="F:3'-5' exonuclease activity"/>
    <property type="evidence" value="ECO:0007669"/>
    <property type="project" value="InterPro"/>
</dbReference>
<keyword evidence="2" id="KW-0808">Transferase</keyword>
<evidence type="ECO:0000256" key="6">
    <source>
        <dbReference type="ARBA" id="ARBA00049244"/>
    </source>
</evidence>
<keyword evidence="3" id="KW-0548">Nucleotidyltransferase</keyword>
<dbReference type="InterPro" id="IPR012337">
    <property type="entry name" value="RNaseH-like_sf"/>
</dbReference>
<evidence type="ECO:0000256" key="2">
    <source>
        <dbReference type="ARBA" id="ARBA00022679"/>
    </source>
</evidence>
<proteinExistence type="predicted"/>
<dbReference type="EC" id="2.7.7.7" evidence="1"/>
<dbReference type="Pfam" id="PF01612">
    <property type="entry name" value="DNA_pol_A_exo1"/>
    <property type="match status" value="1"/>
</dbReference>
<name>A0A6J5KLT3_9CAUD</name>
<dbReference type="InterPro" id="IPR019760">
    <property type="entry name" value="DNA-dir_DNA_pol_A_CS"/>
</dbReference>
<dbReference type="Gene3D" id="1.20.1060.10">
    <property type="entry name" value="Taq DNA Polymerase, Chain T, domain 4"/>
    <property type="match status" value="1"/>
</dbReference>
<dbReference type="SUPFAM" id="SSF53098">
    <property type="entry name" value="Ribonuclease H-like"/>
    <property type="match status" value="1"/>
</dbReference>
<dbReference type="SMART" id="SM00482">
    <property type="entry name" value="POLAc"/>
    <property type="match status" value="1"/>
</dbReference>
<dbReference type="PROSITE" id="PS00447">
    <property type="entry name" value="DNA_POLYMERASE_A"/>
    <property type="match status" value="1"/>
</dbReference>
<evidence type="ECO:0000259" key="7">
    <source>
        <dbReference type="SMART" id="SM00482"/>
    </source>
</evidence>
<feature type="domain" description="DNA-directed DNA polymerase family A palm" evidence="7">
    <location>
        <begin position="425"/>
        <end position="622"/>
    </location>
</feature>
<dbReference type="GO" id="GO:0006261">
    <property type="term" value="P:DNA-templated DNA replication"/>
    <property type="evidence" value="ECO:0007669"/>
    <property type="project" value="InterPro"/>
</dbReference>
<dbReference type="SUPFAM" id="SSF56672">
    <property type="entry name" value="DNA/RNA polymerases"/>
    <property type="match status" value="1"/>
</dbReference>
<sequence>MNIITTDDQLSELVAYYMAQDAFVFDVETMGDHRGDPRQNQVVWIALATDGRVDVIPMGHPNGEYIRTEYPLLPSAQDRIIKGLPLRAIDYSKDERKATKIFGKAPEQLSPGEVFLALKPLFFSDLLKIGHNLKFDIQSVSKYIGGLPSRPYACTLNAAFILDTRNSHHLGLDDCLKREFDYNMVKGVGAQIEIHTFDDVATYAGLDADWTWKLWNKYAPRLEKDNVHGVFNLEMDILHVISKMELHGADIDVEALKVLKANLELQLETTKADIYRLAGKAFNINSVPEKQKLLFSAKKDGGRGLRPRVLTPKGITNSENGLAPVISDFSVSEPALKAFQGKDALVDALLNYSDLNKLLTTYVIPYLGGDITRTTAGKAKTVAKKALLLKGRIHTDFIQYGADTGRFSSRNPNLQNVPNPRTINGKAIRNLFVAPEGHQLVVADYSQIEPRILSSFSGDRILCQNYIDGVDIYTTIGDTVGIDRSGAKTLVLGMMYGIGPEKIASSIGVSGKEARDLLDSFANKFPSISKYKRKVVAETRRRGPVPYALTYMNRRRYLPDMLSPEIRKRAGAERQAFNTVIQGSAADLIKLAMVRADSLLPDGAAMILTIHDELVTVAPKEIIEETAAAIREAMEGIKALSIPMLADVKIVNKWGEAK</sequence>
<evidence type="ECO:0000256" key="3">
    <source>
        <dbReference type="ARBA" id="ARBA00022695"/>
    </source>
</evidence>
<protein>
    <recommendedName>
        <fullName evidence="1">DNA-directed DNA polymerase</fullName>
        <ecNumber evidence="1">2.7.7.7</ecNumber>
    </recommendedName>
</protein>
<dbReference type="InterPro" id="IPR043502">
    <property type="entry name" value="DNA/RNA_pol_sf"/>
</dbReference>
<keyword evidence="5" id="KW-0235">DNA replication</keyword>
<evidence type="ECO:0000256" key="1">
    <source>
        <dbReference type="ARBA" id="ARBA00012417"/>
    </source>
</evidence>
<dbReference type="Gene3D" id="3.30.420.10">
    <property type="entry name" value="Ribonuclease H-like superfamily/Ribonuclease H"/>
    <property type="match status" value="1"/>
</dbReference>
<dbReference type="GO" id="GO:0006302">
    <property type="term" value="P:double-strand break repair"/>
    <property type="evidence" value="ECO:0007669"/>
    <property type="project" value="TreeGrafter"/>
</dbReference>
<keyword evidence="8" id="KW-0540">Nuclease</keyword>
<dbReference type="EMBL" id="LR796157">
    <property type="protein sequence ID" value="CAB4122126.1"/>
    <property type="molecule type" value="Genomic_DNA"/>
</dbReference>
<dbReference type="InterPro" id="IPR002298">
    <property type="entry name" value="DNA_polymerase_A"/>
</dbReference>
<dbReference type="Gene3D" id="3.30.70.370">
    <property type="match status" value="1"/>
</dbReference>
<evidence type="ECO:0000256" key="4">
    <source>
        <dbReference type="ARBA" id="ARBA00022932"/>
    </source>
</evidence>
<dbReference type="GO" id="GO:0039693">
    <property type="term" value="P:viral DNA genome replication"/>
    <property type="evidence" value="ECO:0007669"/>
    <property type="project" value="UniProtKB-KW"/>
</dbReference>
<keyword evidence="4" id="KW-0239">DNA-directed DNA polymerase</keyword>
<keyword evidence="5" id="KW-1194">Viral DNA replication</keyword>
<dbReference type="Pfam" id="PF00476">
    <property type="entry name" value="DNA_pol_A"/>
    <property type="match status" value="1"/>
</dbReference>
<dbReference type="PRINTS" id="PR00868">
    <property type="entry name" value="DNAPOLI"/>
</dbReference>
<reference evidence="8" key="1">
    <citation type="submission" date="2020-04" db="EMBL/GenBank/DDBJ databases">
        <authorList>
            <person name="Chiriac C."/>
            <person name="Salcher M."/>
            <person name="Ghai R."/>
            <person name="Kavagutti S V."/>
        </authorList>
    </citation>
    <scope>NUCLEOTIDE SEQUENCE</scope>
</reference>